<feature type="domain" description="Methyltransferase" evidence="3">
    <location>
        <begin position="43"/>
        <end position="133"/>
    </location>
</feature>
<accession>A0A017SZD7</accession>
<evidence type="ECO:0000259" key="3">
    <source>
        <dbReference type="Pfam" id="PF13649"/>
    </source>
</evidence>
<keyword evidence="1" id="KW-0489">Methyltransferase</keyword>
<dbReference type="Proteomes" id="UP000019678">
    <property type="component" value="Unassembled WGS sequence"/>
</dbReference>
<evidence type="ECO:0000313" key="5">
    <source>
        <dbReference type="Proteomes" id="UP000019678"/>
    </source>
</evidence>
<gene>
    <name evidence="4" type="ORF">CAP_7447</name>
</gene>
<keyword evidence="5" id="KW-1185">Reference proteome</keyword>
<dbReference type="Gene3D" id="3.40.50.150">
    <property type="entry name" value="Vaccinia Virus protein VP39"/>
    <property type="match status" value="1"/>
</dbReference>
<evidence type="ECO:0000256" key="2">
    <source>
        <dbReference type="ARBA" id="ARBA00022679"/>
    </source>
</evidence>
<dbReference type="EMBL" id="ASRX01000066">
    <property type="protein sequence ID" value="EYF02107.1"/>
    <property type="molecule type" value="Genomic_DNA"/>
</dbReference>
<dbReference type="InterPro" id="IPR041698">
    <property type="entry name" value="Methyltransf_25"/>
</dbReference>
<comment type="caution">
    <text evidence="4">The sequence shown here is derived from an EMBL/GenBank/DDBJ whole genome shotgun (WGS) entry which is preliminary data.</text>
</comment>
<dbReference type="eggNOG" id="COG2226">
    <property type="taxonomic scope" value="Bacteria"/>
</dbReference>
<evidence type="ECO:0000313" key="4">
    <source>
        <dbReference type="EMBL" id="EYF02107.1"/>
    </source>
</evidence>
<dbReference type="GO" id="GO:0032259">
    <property type="term" value="P:methylation"/>
    <property type="evidence" value="ECO:0007669"/>
    <property type="project" value="UniProtKB-KW"/>
</dbReference>
<keyword evidence="2 4" id="KW-0808">Transferase</keyword>
<sequence>MALSPKAVLGDANVYTLLQHLVGAHLARKACIEALEPRPGDHILDIGCGPAYYLDDLPACDYYGFDTDTRYIAHARRRFGHRARFFDELYTEEHRVTLPPFEGVLLMGLLHHLDDAQCNDLLALMGRSLVPGGRVVSLDTVLFDGQSRVSRFLARNDRGEFVRSPEAFRALARRHFARVESRLHGDTWRMPSAHFSMVLSEPIQAAP</sequence>
<evidence type="ECO:0000256" key="1">
    <source>
        <dbReference type="ARBA" id="ARBA00022603"/>
    </source>
</evidence>
<name>A0A017SZD7_9BACT</name>
<organism evidence="4 5">
    <name type="scientific">Chondromyces apiculatus DSM 436</name>
    <dbReference type="NCBI Taxonomy" id="1192034"/>
    <lineage>
        <taxon>Bacteria</taxon>
        <taxon>Pseudomonadati</taxon>
        <taxon>Myxococcota</taxon>
        <taxon>Polyangia</taxon>
        <taxon>Polyangiales</taxon>
        <taxon>Polyangiaceae</taxon>
        <taxon>Chondromyces</taxon>
    </lineage>
</organism>
<dbReference type="RefSeq" id="WP_044248097.1">
    <property type="nucleotide sequence ID" value="NZ_ASRX01000066.1"/>
</dbReference>
<dbReference type="PANTHER" id="PTHR43861:SF1">
    <property type="entry name" value="TRANS-ACONITATE 2-METHYLTRANSFERASE"/>
    <property type="match status" value="1"/>
</dbReference>
<protein>
    <submittedName>
        <fullName evidence="4">Putative methyl transferase</fullName>
    </submittedName>
</protein>
<dbReference type="STRING" id="1192034.CAP_7447"/>
<dbReference type="GO" id="GO:0008168">
    <property type="term" value="F:methyltransferase activity"/>
    <property type="evidence" value="ECO:0007669"/>
    <property type="project" value="UniProtKB-KW"/>
</dbReference>
<reference evidence="4 5" key="1">
    <citation type="submission" date="2013-05" db="EMBL/GenBank/DDBJ databases">
        <title>Genome assembly of Chondromyces apiculatus DSM 436.</title>
        <authorList>
            <person name="Sharma G."/>
            <person name="Khatri I."/>
            <person name="Kaur C."/>
            <person name="Mayilraj S."/>
            <person name="Subramanian S."/>
        </authorList>
    </citation>
    <scope>NUCLEOTIDE SEQUENCE [LARGE SCALE GENOMIC DNA]</scope>
    <source>
        <strain evidence="4 5">DSM 436</strain>
    </source>
</reference>
<dbReference type="SUPFAM" id="SSF53335">
    <property type="entry name" value="S-adenosyl-L-methionine-dependent methyltransferases"/>
    <property type="match status" value="1"/>
</dbReference>
<dbReference type="PANTHER" id="PTHR43861">
    <property type="entry name" value="TRANS-ACONITATE 2-METHYLTRANSFERASE-RELATED"/>
    <property type="match status" value="1"/>
</dbReference>
<dbReference type="AlphaFoldDB" id="A0A017SZD7"/>
<dbReference type="Pfam" id="PF13649">
    <property type="entry name" value="Methyltransf_25"/>
    <property type="match status" value="1"/>
</dbReference>
<dbReference type="CDD" id="cd02440">
    <property type="entry name" value="AdoMet_MTases"/>
    <property type="match status" value="1"/>
</dbReference>
<proteinExistence type="predicted"/>
<dbReference type="InterPro" id="IPR029063">
    <property type="entry name" value="SAM-dependent_MTases_sf"/>
</dbReference>